<dbReference type="Proteomes" id="UP001186974">
    <property type="component" value="Unassembled WGS sequence"/>
</dbReference>
<name>A0ACC3CUH2_9PEZI</name>
<protein>
    <submittedName>
        <fullName evidence="1">Uncharacterized protein</fullName>
    </submittedName>
</protein>
<evidence type="ECO:0000313" key="1">
    <source>
        <dbReference type="EMBL" id="KAK3044928.1"/>
    </source>
</evidence>
<keyword evidence="2" id="KW-1185">Reference proteome</keyword>
<reference evidence="1" key="1">
    <citation type="submission" date="2024-09" db="EMBL/GenBank/DDBJ databases">
        <title>Black Yeasts Isolated from many extreme environments.</title>
        <authorList>
            <person name="Coleine C."/>
            <person name="Stajich J.E."/>
            <person name="Selbmann L."/>
        </authorList>
    </citation>
    <scope>NUCLEOTIDE SEQUENCE</scope>
    <source>
        <strain evidence="1">CCFEE 5737</strain>
    </source>
</reference>
<dbReference type="EMBL" id="JAWDJW010011258">
    <property type="protein sequence ID" value="KAK3044928.1"/>
    <property type="molecule type" value="Genomic_DNA"/>
</dbReference>
<feature type="non-terminal residue" evidence="1">
    <location>
        <position position="164"/>
    </location>
</feature>
<gene>
    <name evidence="1" type="ORF">LTS18_015021</name>
</gene>
<sequence>MQLTLLALGAVASQAAAHGGVIGYAIDGTWVNGYANPPFWTCFAIITARISFKAYNDPAGQKTVQRQWANFDPITDVSSSRMTCNSPGTASLLSTKVAAGSKLTAFWNQWPHAIGPVVVWMTECPGDCATMSPAAASQASWFKIDEAGLLSGTVAKGEWGGAKM</sequence>
<evidence type="ECO:0000313" key="2">
    <source>
        <dbReference type="Proteomes" id="UP001186974"/>
    </source>
</evidence>
<proteinExistence type="predicted"/>
<organism evidence="1 2">
    <name type="scientific">Coniosporium uncinatum</name>
    <dbReference type="NCBI Taxonomy" id="93489"/>
    <lineage>
        <taxon>Eukaryota</taxon>
        <taxon>Fungi</taxon>
        <taxon>Dikarya</taxon>
        <taxon>Ascomycota</taxon>
        <taxon>Pezizomycotina</taxon>
        <taxon>Dothideomycetes</taxon>
        <taxon>Dothideomycetes incertae sedis</taxon>
        <taxon>Coniosporium</taxon>
    </lineage>
</organism>
<accession>A0ACC3CUH2</accession>
<comment type="caution">
    <text evidence="1">The sequence shown here is derived from an EMBL/GenBank/DDBJ whole genome shotgun (WGS) entry which is preliminary data.</text>
</comment>